<dbReference type="FunFam" id="3.40.50.300:FF:000078">
    <property type="entry name" value="Elongation factor 4"/>
    <property type="match status" value="1"/>
</dbReference>
<evidence type="ECO:0000256" key="6">
    <source>
        <dbReference type="ARBA" id="ARBA00023134"/>
    </source>
</evidence>
<dbReference type="InterPro" id="IPR035647">
    <property type="entry name" value="EFG_III/V"/>
</dbReference>
<keyword evidence="5 12" id="KW-0648">Protein biosynthesis</keyword>
<evidence type="ECO:0000256" key="4">
    <source>
        <dbReference type="ARBA" id="ARBA00022801"/>
    </source>
</evidence>
<evidence type="ECO:0000256" key="8">
    <source>
        <dbReference type="ARBA" id="ARBA00050293"/>
    </source>
</evidence>
<dbReference type="SUPFAM" id="SSF52540">
    <property type="entry name" value="P-loop containing nucleoside triphosphate hydrolases"/>
    <property type="match status" value="1"/>
</dbReference>
<evidence type="ECO:0000256" key="5">
    <source>
        <dbReference type="ARBA" id="ARBA00022917"/>
    </source>
</evidence>
<keyword evidence="6 12" id="KW-0342">GTP-binding</keyword>
<dbReference type="Gene3D" id="3.30.70.2570">
    <property type="entry name" value="Elongation factor 4, C-terminal domain"/>
    <property type="match status" value="1"/>
</dbReference>
<evidence type="ECO:0000259" key="13">
    <source>
        <dbReference type="PROSITE" id="PS51722"/>
    </source>
</evidence>
<evidence type="ECO:0000256" key="3">
    <source>
        <dbReference type="ARBA" id="ARBA00022741"/>
    </source>
</evidence>
<keyword evidence="15" id="KW-1185">Reference proteome</keyword>
<dbReference type="CDD" id="cd03699">
    <property type="entry name" value="EF4_II"/>
    <property type="match status" value="1"/>
</dbReference>
<evidence type="ECO:0000256" key="11">
    <source>
        <dbReference type="ARBA" id="ARBA00066744"/>
    </source>
</evidence>
<keyword evidence="7 12" id="KW-0472">Membrane</keyword>
<sequence>MDNIRNFSIIAHVDHGKSTLADRLLVKSKIVNERKLVPQMLDNMDIERERGITIKARTVRLDINWQGKDYILNLIDTPGHVDFSYEVSRSLAACEGAILLVDASQGIEAQTLAHGLLAIEQDLVLIPVINKVDLPTANVEGTKKEIMDVFGFNEDEIILTSAKEGKGIDEVISAVIERIPAPKGDVSEPLSALIFDSHYDSYRGVVAYVRVFEGEIKSGINIRLHSTGKTFEVQEIGYFRIGPEKTDALRAGEVGYVAANIKNIEDTRVGDTIEEEKRPAKKILKGFKPPLSMVFCGLYPINTDEYNLLKDAIMKLKLNDASLVFEPETSAALGFGFRCGFLGMLHMEVTIERIKREFDIDLIITPPSVVFEAVKQNNEIVKIHNPLKMPDPGSIISLREPYVKVSIFSPAEYIGAIMELCSNKRGNYIDMEYLDVKRVIMRFEMPLSEIILDFFPLLKTKTRGYASLDYEFIGYRESDLVRLDILVNREKVDALSSIVHRSKAQEIGSKIVSSLKKLIPRHMFEIPIQAAVGSKILARENIAAMKKNVLQKCYGGDITRKRKLLEKQKEGKKKMKMLGDVQIPQEVFFEILKSSSEQKN</sequence>
<dbReference type="InterPro" id="IPR038363">
    <property type="entry name" value="LepA_C_sf"/>
</dbReference>
<comment type="subcellular location">
    <subcellularLocation>
        <location evidence="12">Cell membrane</location>
        <topology evidence="12">Peripheral membrane protein</topology>
        <orientation evidence="12">Cytoplasmic side</orientation>
    </subcellularLocation>
</comment>
<dbReference type="NCBIfam" id="TIGR01393">
    <property type="entry name" value="lepA"/>
    <property type="match status" value="1"/>
</dbReference>
<feature type="domain" description="Tr-type G" evidence="13">
    <location>
        <begin position="2"/>
        <end position="183"/>
    </location>
</feature>
<evidence type="ECO:0000256" key="7">
    <source>
        <dbReference type="ARBA" id="ARBA00023136"/>
    </source>
</evidence>
<dbReference type="Pfam" id="PF00679">
    <property type="entry name" value="EFG_C"/>
    <property type="match status" value="1"/>
</dbReference>
<dbReference type="CDD" id="cd01890">
    <property type="entry name" value="LepA"/>
    <property type="match status" value="1"/>
</dbReference>
<dbReference type="CDD" id="cd03709">
    <property type="entry name" value="lepA_C"/>
    <property type="match status" value="1"/>
</dbReference>
<dbReference type="AlphaFoldDB" id="A0A2R4VYK5"/>
<keyword evidence="3 12" id="KW-0547">Nucleotide-binding</keyword>
<reference evidence="14 15" key="1">
    <citation type="submission" date="2017-04" db="EMBL/GenBank/DDBJ databases">
        <title>Genomic insights into metabolism of Thermodesulfobium acidiphilum.</title>
        <authorList>
            <person name="Toshchakov S.V."/>
            <person name="Frolov E.N."/>
            <person name="Kublanov I.V."/>
            <person name="Samarov N.I."/>
            <person name="Novikov A."/>
            <person name="Lebedinsky A.V."/>
            <person name="Bonch-Osmolovskaya E.A."/>
            <person name="Chernyh N.A."/>
        </authorList>
    </citation>
    <scope>NUCLEOTIDE SEQUENCE [LARGE SCALE GENOMIC DNA]</scope>
    <source>
        <strain evidence="14 15">3127-1</strain>
    </source>
</reference>
<dbReference type="SUPFAM" id="SSF50447">
    <property type="entry name" value="Translation proteins"/>
    <property type="match status" value="1"/>
</dbReference>
<comment type="function">
    <text evidence="9 12">Required for accurate and efficient protein synthesis under certain stress conditions. May act as a fidelity factor of the translation reaction, by catalyzing a one-codon backward translocation of tRNAs on improperly translocated ribosomes. Back-translocation proceeds from a post-translocation (POST) complex to a pre-translocation (PRE) complex, thus giving elongation factor G a second chance to translocate the tRNAs correctly. Binds to ribosomes in a GTP-dependent manner.</text>
</comment>
<dbReference type="FunFam" id="3.30.70.240:FF:000007">
    <property type="entry name" value="Translation factor GUF1, mitochondrial"/>
    <property type="match status" value="1"/>
</dbReference>
<dbReference type="InterPro" id="IPR005225">
    <property type="entry name" value="Small_GTP-bd"/>
</dbReference>
<dbReference type="Pfam" id="PF03144">
    <property type="entry name" value="GTP_EFTU_D2"/>
    <property type="match status" value="1"/>
</dbReference>
<dbReference type="InterPro" id="IPR031157">
    <property type="entry name" value="G_TR_CS"/>
</dbReference>
<protein>
    <recommendedName>
        <fullName evidence="11 12">Elongation factor 4</fullName>
        <shortName evidence="12">EF-4</shortName>
        <ecNumber evidence="11 12">3.6.5.n1</ecNumber>
    </recommendedName>
    <alternativeName>
        <fullName evidence="12">Ribosomal back-translocase LepA</fullName>
    </alternativeName>
</protein>
<dbReference type="GO" id="GO:0045727">
    <property type="term" value="P:positive regulation of translation"/>
    <property type="evidence" value="ECO:0007669"/>
    <property type="project" value="UniProtKB-UniRule"/>
</dbReference>
<evidence type="ECO:0000256" key="1">
    <source>
        <dbReference type="ARBA" id="ARBA00005454"/>
    </source>
</evidence>
<dbReference type="FunFam" id="2.40.30.10:FF:000015">
    <property type="entry name" value="Translation factor GUF1, mitochondrial"/>
    <property type="match status" value="1"/>
</dbReference>
<dbReference type="InterPro" id="IPR000795">
    <property type="entry name" value="T_Tr_GTP-bd_dom"/>
</dbReference>
<dbReference type="InterPro" id="IPR013842">
    <property type="entry name" value="LepA_CTD"/>
</dbReference>
<dbReference type="KEGG" id="taci:TDSAC_0185"/>
<dbReference type="EC" id="3.6.5.n1" evidence="11 12"/>
<keyword evidence="2 12" id="KW-1003">Cell membrane</keyword>
<dbReference type="GO" id="GO:0003924">
    <property type="term" value="F:GTPase activity"/>
    <property type="evidence" value="ECO:0007669"/>
    <property type="project" value="UniProtKB-UniRule"/>
</dbReference>
<accession>A0A2R4VYK5</accession>
<dbReference type="PANTHER" id="PTHR43512:SF4">
    <property type="entry name" value="TRANSLATION FACTOR GUF1 HOMOLOG, CHLOROPLASTIC"/>
    <property type="match status" value="1"/>
</dbReference>
<dbReference type="PANTHER" id="PTHR43512">
    <property type="entry name" value="TRANSLATION FACTOR GUF1-RELATED"/>
    <property type="match status" value="1"/>
</dbReference>
<evidence type="ECO:0000256" key="9">
    <source>
        <dbReference type="ARBA" id="ARBA00057626"/>
    </source>
</evidence>
<dbReference type="Gene3D" id="3.30.70.870">
    <property type="entry name" value="Elongation Factor G (Translational Gtpase), domain 3"/>
    <property type="match status" value="1"/>
</dbReference>
<dbReference type="InterPro" id="IPR004161">
    <property type="entry name" value="EFTu-like_2"/>
</dbReference>
<comment type="similarity">
    <text evidence="10">Belongs to the GTP-binding elongation factor family. LepA subfamily.</text>
</comment>
<name>A0A2R4VYK5_THEAF</name>
<dbReference type="PROSITE" id="PS51722">
    <property type="entry name" value="G_TR_2"/>
    <property type="match status" value="1"/>
</dbReference>
<dbReference type="PRINTS" id="PR00315">
    <property type="entry name" value="ELONGATNFCT"/>
</dbReference>
<proteinExistence type="inferred from homology"/>
<dbReference type="Gene3D" id="3.30.70.240">
    <property type="match status" value="1"/>
</dbReference>
<dbReference type="Pfam" id="PF00009">
    <property type="entry name" value="GTP_EFTU"/>
    <property type="match status" value="1"/>
</dbReference>
<dbReference type="Gene3D" id="3.40.50.300">
    <property type="entry name" value="P-loop containing nucleotide triphosphate hydrolases"/>
    <property type="match status" value="1"/>
</dbReference>
<evidence type="ECO:0000256" key="12">
    <source>
        <dbReference type="HAMAP-Rule" id="MF_00071"/>
    </source>
</evidence>
<dbReference type="GO" id="GO:0005886">
    <property type="term" value="C:plasma membrane"/>
    <property type="evidence" value="ECO:0007669"/>
    <property type="project" value="UniProtKB-SubCell"/>
</dbReference>
<feature type="binding site" evidence="12">
    <location>
        <begin position="14"/>
        <end position="19"/>
    </location>
    <ligand>
        <name>GTP</name>
        <dbReference type="ChEBI" id="CHEBI:37565"/>
    </ligand>
</feature>
<dbReference type="SMART" id="SM00838">
    <property type="entry name" value="EFG_C"/>
    <property type="match status" value="1"/>
</dbReference>
<dbReference type="FunFam" id="3.30.70.870:FF:000004">
    <property type="entry name" value="Translation factor GUF1, mitochondrial"/>
    <property type="match status" value="1"/>
</dbReference>
<evidence type="ECO:0000313" key="14">
    <source>
        <dbReference type="EMBL" id="AWB09572.1"/>
    </source>
</evidence>
<dbReference type="HAMAP" id="MF_00071">
    <property type="entry name" value="LepA"/>
    <property type="match status" value="1"/>
</dbReference>
<dbReference type="Proteomes" id="UP000244792">
    <property type="component" value="Chromosome"/>
</dbReference>
<dbReference type="PROSITE" id="PS00301">
    <property type="entry name" value="G_TR_1"/>
    <property type="match status" value="1"/>
</dbReference>
<dbReference type="Gene3D" id="2.40.30.10">
    <property type="entry name" value="Translation factors"/>
    <property type="match status" value="1"/>
</dbReference>
<dbReference type="Pfam" id="PF06421">
    <property type="entry name" value="LepA_C"/>
    <property type="match status" value="1"/>
</dbReference>
<dbReference type="InterPro" id="IPR009000">
    <property type="entry name" value="Transl_B-barrel_sf"/>
</dbReference>
<evidence type="ECO:0000256" key="2">
    <source>
        <dbReference type="ARBA" id="ARBA00022475"/>
    </source>
</evidence>
<dbReference type="InterPro" id="IPR000640">
    <property type="entry name" value="EFG_V-like"/>
</dbReference>
<dbReference type="SUPFAM" id="SSF54980">
    <property type="entry name" value="EF-G C-terminal domain-like"/>
    <property type="match status" value="2"/>
</dbReference>
<dbReference type="NCBIfam" id="TIGR00231">
    <property type="entry name" value="small_GTP"/>
    <property type="match status" value="1"/>
</dbReference>
<dbReference type="GO" id="GO:0005525">
    <property type="term" value="F:GTP binding"/>
    <property type="evidence" value="ECO:0007669"/>
    <property type="project" value="UniProtKB-UniRule"/>
</dbReference>
<comment type="catalytic activity">
    <reaction evidence="8 12">
        <text>GTP + H2O = GDP + phosphate + H(+)</text>
        <dbReference type="Rhea" id="RHEA:19669"/>
        <dbReference type="ChEBI" id="CHEBI:15377"/>
        <dbReference type="ChEBI" id="CHEBI:15378"/>
        <dbReference type="ChEBI" id="CHEBI:37565"/>
        <dbReference type="ChEBI" id="CHEBI:43474"/>
        <dbReference type="ChEBI" id="CHEBI:58189"/>
        <dbReference type="EC" id="3.6.5.n1"/>
    </reaction>
</comment>
<keyword evidence="4 12" id="KW-0378">Hydrolase</keyword>
<feature type="binding site" evidence="12">
    <location>
        <begin position="130"/>
        <end position="133"/>
    </location>
    <ligand>
        <name>GTP</name>
        <dbReference type="ChEBI" id="CHEBI:37565"/>
    </ligand>
</feature>
<evidence type="ECO:0000313" key="15">
    <source>
        <dbReference type="Proteomes" id="UP000244792"/>
    </source>
</evidence>
<dbReference type="GO" id="GO:0043022">
    <property type="term" value="F:ribosome binding"/>
    <property type="evidence" value="ECO:0007669"/>
    <property type="project" value="UniProtKB-UniRule"/>
</dbReference>
<dbReference type="EMBL" id="CP020921">
    <property type="protein sequence ID" value="AWB09572.1"/>
    <property type="molecule type" value="Genomic_DNA"/>
</dbReference>
<dbReference type="FunFam" id="3.30.70.2570:FF:000001">
    <property type="entry name" value="Translation factor GUF1, mitochondrial"/>
    <property type="match status" value="1"/>
</dbReference>
<dbReference type="InterPro" id="IPR035654">
    <property type="entry name" value="LepA_IV"/>
</dbReference>
<comment type="similarity">
    <text evidence="1 12">Belongs to the TRAFAC class translation factor GTPase superfamily. Classic translation factor GTPase family. LepA subfamily.</text>
</comment>
<gene>
    <name evidence="12" type="primary">lepA</name>
    <name evidence="14" type="ORF">TDSAC_0185</name>
</gene>
<organism evidence="14 15">
    <name type="scientific">Thermodesulfobium acidiphilum</name>
    <dbReference type="NCBI Taxonomy" id="1794699"/>
    <lineage>
        <taxon>Bacteria</taxon>
        <taxon>Pseudomonadati</taxon>
        <taxon>Thermodesulfobiota</taxon>
        <taxon>Thermodesulfobiia</taxon>
        <taxon>Thermodesulfobiales</taxon>
        <taxon>Thermodesulfobiaceae</taxon>
        <taxon>Thermodesulfobium</taxon>
    </lineage>
</organism>
<dbReference type="CDD" id="cd16260">
    <property type="entry name" value="EF4_III"/>
    <property type="match status" value="1"/>
</dbReference>
<evidence type="ECO:0000256" key="10">
    <source>
        <dbReference type="ARBA" id="ARBA00061052"/>
    </source>
</evidence>
<dbReference type="GO" id="GO:0003746">
    <property type="term" value="F:translation elongation factor activity"/>
    <property type="evidence" value="ECO:0007669"/>
    <property type="project" value="UniProtKB-UniRule"/>
</dbReference>
<dbReference type="InterPro" id="IPR006297">
    <property type="entry name" value="EF-4"/>
</dbReference>
<dbReference type="InterPro" id="IPR027417">
    <property type="entry name" value="P-loop_NTPase"/>
</dbReference>